<keyword evidence="1 3" id="KW-0963">Cytoplasm</keyword>
<sequence length="518" mass="56613">MCEAEEGGCGNETQPKRAPRGSCPSKCMKCKEGSPVLIIRVGDAFCKSCFKDYFVHKFRAMLGKNRCIYPGEKVLLAFSGGPASSSMVRQVQEGLSREAAKKLRFKPGIIYVDEGAVCRQSPGKREEIRSQMEMILQATGFPYHLVCLEEVFDLPGSVLHSIPHSATDHGGSYKEAVDGFIRWQQHEKTAGDSASSLENQLARLSVHRSSQQEGPPVPGTRPPPVAHTEALTKLFGAVKTLTAKEELLQTLRNHLILHVARTSGYSKVMMGDSGTRVAVKLLTNLCLGRGAFLAADTGFSDSRHGDVLFLRPMREYTAKEIAFYNCFFEVPTVFTPALDTKTPDRASIHRLIESFLYRLQCDFPSTTSTVCRTGEKLCVTSPEADPGGPTETPQCLFCLCALDTNAVDGSSLQSTVLSEQLCQKPLPPSTGNGCCGGASNQTGCCRAPLAPRDSSQLLPLLCYSCRLTIKDMSSLEPLPAYIHLEAERRRCRAAMKQEIQEFLLEEEDSDAAEGLPLS</sequence>
<evidence type="ECO:0000256" key="2">
    <source>
        <dbReference type="ARBA" id="ARBA00022694"/>
    </source>
</evidence>
<evidence type="ECO:0000256" key="3">
    <source>
        <dbReference type="HAMAP-Rule" id="MF_03054"/>
    </source>
</evidence>
<dbReference type="HAMAP" id="MF_03054">
    <property type="entry name" value="CTU2"/>
    <property type="match status" value="1"/>
</dbReference>
<comment type="pathway">
    <text evidence="3">tRNA modification; 5-methoxycarbonylmethyl-2-thiouridine-tRNA biosynthesis.</text>
</comment>
<evidence type="ECO:0000256" key="1">
    <source>
        <dbReference type="ARBA" id="ARBA00022490"/>
    </source>
</evidence>
<dbReference type="GO" id="GO:0002143">
    <property type="term" value="P:tRNA wobble position uridine thiolation"/>
    <property type="evidence" value="ECO:0007669"/>
    <property type="project" value="TreeGrafter"/>
</dbReference>
<feature type="compositionally biased region" description="Pro residues" evidence="4">
    <location>
        <begin position="215"/>
        <end position="225"/>
    </location>
</feature>
<dbReference type="GO" id="GO:0016779">
    <property type="term" value="F:nucleotidyltransferase activity"/>
    <property type="evidence" value="ECO:0007669"/>
    <property type="project" value="UniProtKB-UniRule"/>
</dbReference>
<dbReference type="GO" id="GO:0016783">
    <property type="term" value="F:sulfurtransferase activity"/>
    <property type="evidence" value="ECO:0007669"/>
    <property type="project" value="TreeGrafter"/>
</dbReference>
<keyword evidence="2 3" id="KW-0819">tRNA processing</keyword>
<dbReference type="AlphaFoldDB" id="A0AA35PF32"/>
<dbReference type="Pfam" id="PF10288">
    <property type="entry name" value="CTU2"/>
    <property type="match status" value="1"/>
</dbReference>
<comment type="function">
    <text evidence="3">Plays a central role in 2-thiolation of mcm(5)S(2)U at tRNA wobble positions of tRNA(Lys), tRNA(Glu) and tRNA(Gln). May act by forming a heterodimer with CTU1/ATPBD3 that ligates sulfur from thiocarboxylated URM1 onto the uridine of tRNAs at wobble position.</text>
</comment>
<dbReference type="GO" id="GO:0005829">
    <property type="term" value="C:cytosol"/>
    <property type="evidence" value="ECO:0007669"/>
    <property type="project" value="TreeGrafter"/>
</dbReference>
<proteinExistence type="inferred from homology"/>
<dbReference type="GO" id="GO:0000049">
    <property type="term" value="F:tRNA binding"/>
    <property type="evidence" value="ECO:0007669"/>
    <property type="project" value="InterPro"/>
</dbReference>
<comment type="similarity">
    <text evidence="3">Belongs to the CTU2/NCS2 family.</text>
</comment>
<dbReference type="EMBL" id="OX395133">
    <property type="protein sequence ID" value="CAI5782362.1"/>
    <property type="molecule type" value="Genomic_DNA"/>
</dbReference>
<protein>
    <recommendedName>
        <fullName evidence="3">Cytoplasmic tRNA 2-thiolation protein 2</fullName>
    </recommendedName>
</protein>
<name>A0AA35PF32_9SAUR</name>
<dbReference type="InterPro" id="IPR014729">
    <property type="entry name" value="Rossmann-like_a/b/a_fold"/>
</dbReference>
<dbReference type="PANTHER" id="PTHR20882:SF14">
    <property type="entry name" value="CYTOPLASMIC TRNA 2-THIOLATION PROTEIN 2"/>
    <property type="match status" value="1"/>
</dbReference>
<feature type="region of interest" description="Disordered" evidence="4">
    <location>
        <begin position="205"/>
        <end position="225"/>
    </location>
</feature>
<dbReference type="SUPFAM" id="SSF52402">
    <property type="entry name" value="Adenine nucleotide alpha hydrolases-like"/>
    <property type="match status" value="1"/>
</dbReference>
<gene>
    <name evidence="3" type="primary">CTU2</name>
    <name evidence="3" type="synonym">NCS2</name>
    <name evidence="5" type="ORF">PODLI_1B020165</name>
</gene>
<dbReference type="GO" id="GO:0032447">
    <property type="term" value="P:protein urmylation"/>
    <property type="evidence" value="ECO:0007669"/>
    <property type="project" value="UniProtKB-UniRule"/>
</dbReference>
<dbReference type="Gene3D" id="3.40.50.620">
    <property type="entry name" value="HUPs"/>
    <property type="match status" value="1"/>
</dbReference>
<dbReference type="PANTHER" id="PTHR20882">
    <property type="entry name" value="CYTOPLASMIC TRNA 2-THIOLATION PROTEIN 2"/>
    <property type="match status" value="1"/>
</dbReference>
<feature type="region of interest" description="Disordered" evidence="4">
    <location>
        <begin position="1"/>
        <end position="22"/>
    </location>
</feature>
<reference evidence="5" key="1">
    <citation type="submission" date="2022-12" db="EMBL/GenBank/DDBJ databases">
        <authorList>
            <person name="Alioto T."/>
            <person name="Alioto T."/>
            <person name="Gomez Garrido J."/>
        </authorList>
    </citation>
    <scope>NUCLEOTIDE SEQUENCE</scope>
</reference>
<evidence type="ECO:0000256" key="4">
    <source>
        <dbReference type="SAM" id="MobiDB-lite"/>
    </source>
</evidence>
<organism evidence="5 6">
    <name type="scientific">Podarcis lilfordi</name>
    <name type="common">Lilford's wall lizard</name>
    <dbReference type="NCBI Taxonomy" id="74358"/>
    <lineage>
        <taxon>Eukaryota</taxon>
        <taxon>Metazoa</taxon>
        <taxon>Chordata</taxon>
        <taxon>Craniata</taxon>
        <taxon>Vertebrata</taxon>
        <taxon>Euteleostomi</taxon>
        <taxon>Lepidosauria</taxon>
        <taxon>Squamata</taxon>
        <taxon>Bifurcata</taxon>
        <taxon>Unidentata</taxon>
        <taxon>Episquamata</taxon>
        <taxon>Laterata</taxon>
        <taxon>Lacertibaenia</taxon>
        <taxon>Lacertidae</taxon>
        <taxon>Podarcis</taxon>
    </lineage>
</organism>
<evidence type="ECO:0000313" key="6">
    <source>
        <dbReference type="Proteomes" id="UP001178461"/>
    </source>
</evidence>
<accession>A0AA35PF32</accession>
<dbReference type="Proteomes" id="UP001178461">
    <property type="component" value="Chromosome 8"/>
</dbReference>
<evidence type="ECO:0000313" key="5">
    <source>
        <dbReference type="EMBL" id="CAI5782362.1"/>
    </source>
</evidence>
<dbReference type="InterPro" id="IPR019407">
    <property type="entry name" value="CTU2"/>
</dbReference>
<comment type="subcellular location">
    <subcellularLocation>
        <location evidence="3">Cytoplasm</location>
    </subcellularLocation>
</comment>
<keyword evidence="6" id="KW-1185">Reference proteome</keyword>